<evidence type="ECO:0000313" key="3">
    <source>
        <dbReference type="EMBL" id="MBB1488996.1"/>
    </source>
</evidence>
<dbReference type="InterPro" id="IPR006073">
    <property type="entry name" value="GTP-bd"/>
</dbReference>
<organism evidence="3 4">
    <name type="scientific">Oceanospirillum sediminis</name>
    <dbReference type="NCBI Taxonomy" id="2760088"/>
    <lineage>
        <taxon>Bacteria</taxon>
        <taxon>Pseudomonadati</taxon>
        <taxon>Pseudomonadota</taxon>
        <taxon>Gammaproteobacteria</taxon>
        <taxon>Oceanospirillales</taxon>
        <taxon>Oceanospirillaceae</taxon>
        <taxon>Oceanospirillum</taxon>
    </lineage>
</organism>
<dbReference type="GO" id="GO:0005525">
    <property type="term" value="F:GTP binding"/>
    <property type="evidence" value="ECO:0007669"/>
    <property type="project" value="InterPro"/>
</dbReference>
<name>A0A839IY35_9GAMM</name>
<reference evidence="3 4" key="1">
    <citation type="submission" date="2020-08" db="EMBL/GenBank/DDBJ databases">
        <title>Oceanospirillum sp. nov. isolated from marine sediment.</title>
        <authorList>
            <person name="Ji X."/>
        </authorList>
    </citation>
    <scope>NUCLEOTIDE SEQUENCE [LARGE SCALE GENOMIC DNA]</scope>
    <source>
        <strain evidence="3 4">D5</strain>
    </source>
</reference>
<dbReference type="EMBL" id="JACJFM010000040">
    <property type="protein sequence ID" value="MBB1488996.1"/>
    <property type="molecule type" value="Genomic_DNA"/>
</dbReference>
<dbReference type="Proteomes" id="UP000565262">
    <property type="component" value="Unassembled WGS sequence"/>
</dbReference>
<dbReference type="PANTHER" id="PTHR42714:SF2">
    <property type="entry name" value="TRNA MODIFICATION GTPASE GTPBP3, MITOCHONDRIAL"/>
    <property type="match status" value="1"/>
</dbReference>
<dbReference type="Pfam" id="PF01926">
    <property type="entry name" value="MMR_HSR1"/>
    <property type="match status" value="1"/>
</dbReference>
<dbReference type="InterPro" id="IPR021871">
    <property type="entry name" value="DUF3482"/>
</dbReference>
<feature type="domain" description="G" evidence="2">
    <location>
        <begin position="27"/>
        <end position="108"/>
    </location>
</feature>
<proteinExistence type="predicted"/>
<dbReference type="Gene3D" id="3.40.50.300">
    <property type="entry name" value="P-loop containing nucleotide triphosphate hydrolases"/>
    <property type="match status" value="1"/>
</dbReference>
<evidence type="ECO:0000313" key="4">
    <source>
        <dbReference type="Proteomes" id="UP000565262"/>
    </source>
</evidence>
<dbReference type="Pfam" id="PF11981">
    <property type="entry name" value="DUF3482"/>
    <property type="match status" value="1"/>
</dbReference>
<dbReference type="PANTHER" id="PTHR42714">
    <property type="entry name" value="TRNA MODIFICATION GTPASE GTPBP3"/>
    <property type="match status" value="1"/>
</dbReference>
<sequence>MILNVLRGKTDDQRFNRGKHSMNLPEFAVVGHPNKGKSSIVSTLTRQDDVSISEISGTTTRSQSFTCSVDGQPLYHLIDTPGFQRPRQVLAWLEQHADNASQRAETVKAFLAEQASQESNRFQDETELLTPVMQGAGIIYVVDGSLPYSPEYEAEMSVLQWTGQPRMALINPISGADYVPQWQSALSQFFSIVRVFDPMSANDEKKRAVLSAFAELYEPWRHQLEQALQHLEDHSNKLEAQSAYLIAESLGRILSETRQIKVPVQFTESLLKQQLATQYQKTLREHEEHFRQQIQAMYALTQLQTDAGQLQADFPDMFDQSTWYIFGLDRKKLIALSAAAGAASGAIIDAGVGGASLMTGALTGGIVTGLASLAATRKTDALNIKGVPLAGKMLTAGPVKDTGFAFVILGRLLDFADAVGSRNHAQRQLLNVQERGMTHRTKLLSKTQQVQLTRLLLKGQKGLSQKEMTLLADLIRALRLVDE</sequence>
<evidence type="ECO:0000259" key="2">
    <source>
        <dbReference type="Pfam" id="PF01926"/>
    </source>
</evidence>
<dbReference type="AlphaFoldDB" id="A0A839IY35"/>
<dbReference type="InterPro" id="IPR027417">
    <property type="entry name" value="P-loop_NTPase"/>
</dbReference>
<keyword evidence="1" id="KW-0963">Cytoplasm</keyword>
<dbReference type="SUPFAM" id="SSF52540">
    <property type="entry name" value="P-loop containing nucleoside triphosphate hydrolases"/>
    <property type="match status" value="1"/>
</dbReference>
<dbReference type="GO" id="GO:0030488">
    <property type="term" value="P:tRNA methylation"/>
    <property type="evidence" value="ECO:0007669"/>
    <property type="project" value="TreeGrafter"/>
</dbReference>
<gene>
    <name evidence="3" type="ORF">H4O21_20505</name>
</gene>
<evidence type="ECO:0000256" key="1">
    <source>
        <dbReference type="ARBA" id="ARBA00022490"/>
    </source>
</evidence>
<keyword evidence="4" id="KW-1185">Reference proteome</keyword>
<protein>
    <submittedName>
        <fullName evidence="3">GTPase/DUF3482 domain-containing protein</fullName>
    </submittedName>
</protein>
<dbReference type="GO" id="GO:0002098">
    <property type="term" value="P:tRNA wobble uridine modification"/>
    <property type="evidence" value="ECO:0007669"/>
    <property type="project" value="TreeGrafter"/>
</dbReference>
<dbReference type="GO" id="GO:0005737">
    <property type="term" value="C:cytoplasm"/>
    <property type="evidence" value="ECO:0007669"/>
    <property type="project" value="TreeGrafter"/>
</dbReference>
<accession>A0A839IY35</accession>
<comment type="caution">
    <text evidence="3">The sequence shown here is derived from an EMBL/GenBank/DDBJ whole genome shotgun (WGS) entry which is preliminary data.</text>
</comment>